<feature type="domain" description="Cyclin C-terminal" evidence="7">
    <location>
        <begin position="714"/>
        <end position="828"/>
    </location>
</feature>
<dbReference type="InterPro" id="IPR046521">
    <property type="entry name" value="DUF6698"/>
</dbReference>
<dbReference type="Pfam" id="PF20414">
    <property type="entry name" value="DUF6698"/>
    <property type="match status" value="1"/>
</dbReference>
<comment type="caution">
    <text evidence="8">The sequence shown here is derived from an EMBL/GenBank/DDBJ whole genome shotgun (WGS) entry which is preliminary data.</text>
</comment>
<feature type="compositionally biased region" description="Polar residues" evidence="4">
    <location>
        <begin position="1416"/>
        <end position="1425"/>
    </location>
</feature>
<evidence type="ECO:0000256" key="4">
    <source>
        <dbReference type="SAM" id="MobiDB-lite"/>
    </source>
</evidence>
<feature type="transmembrane region" description="Helical" evidence="5">
    <location>
        <begin position="1289"/>
        <end position="1311"/>
    </location>
</feature>
<keyword evidence="5" id="KW-0812">Transmembrane</keyword>
<evidence type="ECO:0000313" key="9">
    <source>
        <dbReference type="Proteomes" id="UP000683000"/>
    </source>
</evidence>
<dbReference type="InterPro" id="IPR004367">
    <property type="entry name" value="Cyclin_C-dom"/>
</dbReference>
<name>A0A8I2YWJ6_9AGAM</name>
<dbReference type="InterPro" id="IPR006671">
    <property type="entry name" value="Cyclin_N"/>
</dbReference>
<organism evidence="8 9">
    <name type="scientific">Boletus reticuloceps</name>
    <dbReference type="NCBI Taxonomy" id="495285"/>
    <lineage>
        <taxon>Eukaryota</taxon>
        <taxon>Fungi</taxon>
        <taxon>Dikarya</taxon>
        <taxon>Basidiomycota</taxon>
        <taxon>Agaricomycotina</taxon>
        <taxon>Agaricomycetes</taxon>
        <taxon>Agaricomycetidae</taxon>
        <taxon>Boletales</taxon>
        <taxon>Boletineae</taxon>
        <taxon>Boletaceae</taxon>
        <taxon>Boletoideae</taxon>
        <taxon>Boletus</taxon>
    </lineage>
</organism>
<evidence type="ECO:0000256" key="1">
    <source>
        <dbReference type="ARBA" id="ARBA00023127"/>
    </source>
</evidence>
<dbReference type="InterPro" id="IPR039361">
    <property type="entry name" value="Cyclin"/>
</dbReference>
<feature type="compositionally biased region" description="Basic residues" evidence="4">
    <location>
        <begin position="1486"/>
        <end position="1496"/>
    </location>
</feature>
<dbReference type="OrthoDB" id="5590282at2759"/>
<dbReference type="SMART" id="SM00385">
    <property type="entry name" value="CYCLIN"/>
    <property type="match status" value="2"/>
</dbReference>
<keyword evidence="9" id="KW-1185">Reference proteome</keyword>
<feature type="region of interest" description="Disordered" evidence="4">
    <location>
        <begin position="1393"/>
        <end position="1468"/>
    </location>
</feature>
<evidence type="ECO:0000256" key="5">
    <source>
        <dbReference type="SAM" id="Phobius"/>
    </source>
</evidence>
<feature type="region of interest" description="Disordered" evidence="4">
    <location>
        <begin position="1481"/>
        <end position="1514"/>
    </location>
</feature>
<keyword evidence="5" id="KW-1133">Transmembrane helix</keyword>
<dbReference type="Pfam" id="PF02984">
    <property type="entry name" value="Cyclin_C"/>
    <property type="match status" value="1"/>
</dbReference>
<dbReference type="EMBL" id="JAGFBS010000008">
    <property type="protein sequence ID" value="KAG6377902.1"/>
    <property type="molecule type" value="Genomic_DNA"/>
</dbReference>
<feature type="domain" description="Cyclin-like" evidence="6">
    <location>
        <begin position="718"/>
        <end position="799"/>
    </location>
</feature>
<evidence type="ECO:0000259" key="7">
    <source>
        <dbReference type="SMART" id="SM01332"/>
    </source>
</evidence>
<feature type="region of interest" description="Disordered" evidence="4">
    <location>
        <begin position="438"/>
        <end position="506"/>
    </location>
</feature>
<dbReference type="Gene3D" id="1.10.472.10">
    <property type="entry name" value="Cyclin-like"/>
    <property type="match status" value="3"/>
</dbReference>
<keyword evidence="3" id="KW-0175">Coiled coil</keyword>
<accession>A0A8I2YWJ6</accession>
<dbReference type="SUPFAM" id="SSF47954">
    <property type="entry name" value="Cyclin-like"/>
    <property type="match status" value="2"/>
</dbReference>
<evidence type="ECO:0000313" key="8">
    <source>
        <dbReference type="EMBL" id="KAG6377902.1"/>
    </source>
</evidence>
<feature type="coiled-coil region" evidence="3">
    <location>
        <begin position="1065"/>
        <end position="1099"/>
    </location>
</feature>
<dbReference type="Proteomes" id="UP000683000">
    <property type="component" value="Unassembled WGS sequence"/>
</dbReference>
<sequence>MLAAFEVHTEDTLAAGHSALKTFSELMREYIAMTQMTLDDSDAESDNANVDMDADADVDADIEANAKQISLGKNWNFPKMHLNSHVFDDIILKGATRNFNTKPNESMHRPLKQHYRQTNFKNTAEQLLRLDHWTLIANGIRTDIDELDQQGQDDEADAGLLPDIQNIQLGSIQHAQSFHSLEESHKEDSAFQGFRIKLNNFLNIFLPAFNIPLPGGKRIHLKSTDEIIESRFLRVHYESLVDWKQHTDYLRCSPLFYNHPRYDCVIVHIQDGFIFARLVFMFTCNIEGNTYPLGLIQPYDVGIGFRTRKDKDLRLWRCDLTYRLLSTIIKSRPRRSLLLPLSLSILLNLSDLLHRLPTFSLDSAPLSHLRIKCEAFRITAGLASATGDSSSSSPHVSIHPTVGYLLDLLFITDTMIPTRHVTRSRLNPQRECCLVQSPAQNPLPKVHPSLSPPLPPEQKPTGTTRTLRHRASASVTPSPNDRVKSPPSTGNCQPFPRCAHINEDAKPPPIHTDNAITIYAVPSVPLTRVKSAYCPSAVALSHVINQVVQRADLSKRMSSHLNIKTNTREQDDNRVFKKRTSSDLPNEARLFEEQEDHVAQAAASESLDAGIDSEPELATLPNPDYMSSQKEPAWSMHGILLDWLVQVHARFRLLPETFFLVGITYLFVATKVEEIVAPSVSHFLHCADSSYTESKILLAERYVLKTIEWNMSYPNLMHFLRCISKADDYDVKVRTIGKYLLEVRTLEWRLLATPPSLMAAASIWLARLILGNYEWSANLAHYSFYAESSLLPTANLMLNHILKPIRHESFHRKYVGKRFLKVSIWVREWALERWEESTRVSLRNDLPKLKALCRAESRDHSSHSFSSSQQSRKLFHRISTDTLHPTHPRYILLSYYHDPALSVYCAPRITSSSLVMSNWPMPTSTQAICWCCPSRFVSDTQSIVTRPSLAAQHCCSVQEFICRVARIDLCINPAFTSSSTCTLMSRRYPYPNVLRSSLRYEKYAVHVASCIMCLPVPSQPPRFPTTSTAMSGTLVSDAGSEGYSSDAESVDISCNLDILSHGATIADYQKVNQNLQLKVQKLQEKLRLTKEENATLRANQRKRIMLLGRKYGVMVELFVPPASIFQQPCPSPAPPFDMEERYKTKASDEAALISELHAFVANPELIPLLKTPHFHSTFEKAANTTRSSLIHNLRNVMGSILDLPSGHFQSASFDRESVPEIRALLGVSAANPREYKLLFPALYKDKITEASNLFGNWQVLAKILKVALFGPKSLDGRSGHGGPKTNGKLWTVTSLTPGAFAWAIIMLLFFLSPDKDFSKEGTGTVSKIPYAKWFKQYKKLLISRWTSPRLQRVIKQMDAFIFGAPNGGNVSAGPATALIDEIDIALAQLDVSDDESEDGPLQDQPAPELNARPLSPLTSISQPSVVSMPPISRHPISLPHVRIPQPSVDSQPPAASQPPAFAPLMPSTHIDDVEVADFAVAGSSKPTKKGRSKKGKEKVVEDGSAQHRSGRKRG</sequence>
<protein>
    <submittedName>
        <fullName evidence="8">Uncharacterized protein</fullName>
    </submittedName>
</protein>
<comment type="similarity">
    <text evidence="2">Belongs to the cyclin family.</text>
</comment>
<dbReference type="Pfam" id="PF00134">
    <property type="entry name" value="Cyclin_N"/>
    <property type="match status" value="1"/>
</dbReference>
<dbReference type="CDD" id="cd20512">
    <property type="entry name" value="CYCLIN_CLBs_yeast_rpt2"/>
    <property type="match status" value="1"/>
</dbReference>
<dbReference type="SMART" id="SM01332">
    <property type="entry name" value="Cyclin_C"/>
    <property type="match status" value="1"/>
</dbReference>
<dbReference type="InterPro" id="IPR013763">
    <property type="entry name" value="Cyclin-like_dom"/>
</dbReference>
<feature type="compositionally biased region" description="Low complexity" evidence="4">
    <location>
        <begin position="1444"/>
        <end position="1463"/>
    </location>
</feature>
<keyword evidence="1 2" id="KW-0195">Cyclin</keyword>
<feature type="domain" description="Cyclin-like" evidence="6">
    <location>
        <begin position="642"/>
        <end position="705"/>
    </location>
</feature>
<gene>
    <name evidence="8" type="ORF">JVT61DRAFT_14691</name>
</gene>
<reference evidence="8" key="1">
    <citation type="submission" date="2021-03" db="EMBL/GenBank/DDBJ databases">
        <title>Evolutionary innovations through gain and loss of genes in the ectomycorrhizal Boletales.</title>
        <authorList>
            <person name="Wu G."/>
            <person name="Miyauchi S."/>
            <person name="Morin E."/>
            <person name="Yang Z.-L."/>
            <person name="Xu J."/>
            <person name="Martin F.M."/>
        </authorList>
    </citation>
    <scope>NUCLEOTIDE SEQUENCE</scope>
    <source>
        <strain evidence="8">BR01</strain>
    </source>
</reference>
<dbReference type="PANTHER" id="PTHR10177">
    <property type="entry name" value="CYCLINS"/>
    <property type="match status" value="1"/>
</dbReference>
<evidence type="ECO:0000256" key="2">
    <source>
        <dbReference type="RuleBase" id="RU000383"/>
    </source>
</evidence>
<dbReference type="InterPro" id="IPR036915">
    <property type="entry name" value="Cyclin-like_sf"/>
</dbReference>
<evidence type="ECO:0000259" key="6">
    <source>
        <dbReference type="SMART" id="SM00385"/>
    </source>
</evidence>
<evidence type="ECO:0000256" key="3">
    <source>
        <dbReference type="SAM" id="Coils"/>
    </source>
</evidence>
<keyword evidence="5" id="KW-0472">Membrane</keyword>
<proteinExistence type="inferred from homology"/>